<comment type="caution">
    <text evidence="2">The sequence shown here is derived from an EMBL/GenBank/DDBJ whole genome shotgun (WGS) entry which is preliminary data.</text>
</comment>
<feature type="signal peptide" evidence="1">
    <location>
        <begin position="1"/>
        <end position="26"/>
    </location>
</feature>
<keyword evidence="1" id="KW-0732">Signal</keyword>
<dbReference type="Proteomes" id="UP001238163">
    <property type="component" value="Unassembled WGS sequence"/>
</dbReference>
<gene>
    <name evidence="2" type="ORF">J3R75_002261</name>
</gene>
<feature type="chain" id="PRO_5042121981" evidence="1">
    <location>
        <begin position="27"/>
        <end position="364"/>
    </location>
</feature>
<evidence type="ECO:0000313" key="3">
    <source>
        <dbReference type="Proteomes" id="UP001238163"/>
    </source>
</evidence>
<evidence type="ECO:0000313" key="2">
    <source>
        <dbReference type="EMBL" id="MDQ0290154.1"/>
    </source>
</evidence>
<reference evidence="2" key="1">
    <citation type="submission" date="2023-07" db="EMBL/GenBank/DDBJ databases">
        <title>Genomic Encyclopedia of Type Strains, Phase IV (KMG-IV): sequencing the most valuable type-strain genomes for metagenomic binning, comparative biology and taxonomic classification.</title>
        <authorList>
            <person name="Goeker M."/>
        </authorList>
    </citation>
    <scope>NUCLEOTIDE SEQUENCE</scope>
    <source>
        <strain evidence="2">DSM 24202</strain>
    </source>
</reference>
<dbReference type="EMBL" id="JAUSVL010000001">
    <property type="protein sequence ID" value="MDQ0290154.1"/>
    <property type="molecule type" value="Genomic_DNA"/>
</dbReference>
<name>A0AAE4ANB5_9BACT</name>
<dbReference type="AlphaFoldDB" id="A0AAE4ANB5"/>
<dbReference type="RefSeq" id="WP_307261571.1">
    <property type="nucleotide sequence ID" value="NZ_JAUSVL010000001.1"/>
</dbReference>
<sequence>MCPTNHSSLCRLLPLLLAADCCFAAAATTCYGAKVAKATHADTAAPTLVLTDGWRLREGEAFTGVNIREYFFTVEADGAALPPPRVQLSWPGVAIGEVYGGKDVARTADGASFLVTASRTPTGFTTSLPRQGAVQMGIFHNLEGMQAGAYRDKPYPATQIQAQLNYLFAARDMMREMGFADAPAAVDGVINLYGFETNFPNGHVDAPPHFHIMLMWNAWQDNHVCHFILDDAGKIVRNDHWVNENGKRNAAQSGPKPLGASTDMPDRSGAVRFVLRMLADGTGLEMTVPGKDKQAMIRSDDPARAVICYTRPNAASDWQAVATVTVRDDAATGLLAVTRDVNGQTTREEWRYAPHTGRILTNAP</sequence>
<evidence type="ECO:0000256" key="1">
    <source>
        <dbReference type="SAM" id="SignalP"/>
    </source>
</evidence>
<accession>A0AAE4ANB5</accession>
<keyword evidence="3" id="KW-1185">Reference proteome</keyword>
<proteinExistence type="predicted"/>
<protein>
    <submittedName>
        <fullName evidence="2">Uncharacterized protein</fullName>
    </submittedName>
</protein>
<organism evidence="2 3">
    <name type="scientific">Oligosphaera ethanolica</name>
    <dbReference type="NCBI Taxonomy" id="760260"/>
    <lineage>
        <taxon>Bacteria</taxon>
        <taxon>Pseudomonadati</taxon>
        <taxon>Lentisphaerota</taxon>
        <taxon>Oligosphaeria</taxon>
        <taxon>Oligosphaerales</taxon>
        <taxon>Oligosphaeraceae</taxon>
        <taxon>Oligosphaera</taxon>
    </lineage>
</organism>